<dbReference type="InterPro" id="IPR056209">
    <property type="entry name" value="SU10_adaptor"/>
</dbReference>
<proteinExistence type="predicted"/>
<dbReference type="HOGENOM" id="CLU_1203387_0_0_0"/>
<name>A0A068NYI6_FIMGI</name>
<organism evidence="1 2">
    <name type="scientific">Fimbriimonas ginsengisoli Gsoil 348</name>
    <dbReference type="NCBI Taxonomy" id="661478"/>
    <lineage>
        <taxon>Bacteria</taxon>
        <taxon>Bacillati</taxon>
        <taxon>Armatimonadota</taxon>
        <taxon>Fimbriimonadia</taxon>
        <taxon>Fimbriimonadales</taxon>
        <taxon>Fimbriimonadaceae</taxon>
        <taxon>Fimbriimonas</taxon>
    </lineage>
</organism>
<evidence type="ECO:0000313" key="1">
    <source>
        <dbReference type="EMBL" id="AIE86989.1"/>
    </source>
</evidence>
<reference evidence="1 2" key="1">
    <citation type="journal article" date="2014" name="PLoS ONE">
        <title>The first complete genome sequence of the class fimbriimonadia in the phylum armatimonadetes.</title>
        <authorList>
            <person name="Hu Z.Y."/>
            <person name="Wang Y.Z."/>
            <person name="Im W.T."/>
            <person name="Wang S.Y."/>
            <person name="Zhao G.P."/>
            <person name="Zheng H.J."/>
            <person name="Quan Z.X."/>
        </authorList>
    </citation>
    <scope>NUCLEOTIDE SEQUENCE [LARGE SCALE GENOMIC DNA]</scope>
    <source>
        <strain evidence="1">Gsoil 348</strain>
    </source>
</reference>
<keyword evidence="2" id="KW-1185">Reference proteome</keyword>
<dbReference type="KEGG" id="fgi:OP10G_3621"/>
<dbReference type="Proteomes" id="UP000027982">
    <property type="component" value="Chromosome"/>
</dbReference>
<dbReference type="RefSeq" id="WP_025229087.1">
    <property type="nucleotide sequence ID" value="NZ_CP007139.1"/>
</dbReference>
<dbReference type="Pfam" id="PF24175">
    <property type="entry name" value="SU10_adaptor"/>
    <property type="match status" value="1"/>
</dbReference>
<evidence type="ECO:0000313" key="2">
    <source>
        <dbReference type="Proteomes" id="UP000027982"/>
    </source>
</evidence>
<dbReference type="STRING" id="661478.OP10G_3621"/>
<sequence length="230" mass="25852">MTVQNVIDAARERYPEMASAVGLTLFNQVHRELCSRSQLRNKTELITLNAGTQEYDLEAEVVKIHEAYHERSADPGDWLSLVERSTDEYAVMRRNWRALSSTSSPTEYYVTSAVDGNGSKAQIGFWPNPAIGTDGISGYPRVRLYCTSVIDLSVGDLLPPQILNENVYLFGIFAKFLVRWQQANQNDLALYRSLAEEEMSTNVAHIKDVQSNKEDSSFVPGFVLQIGRVI</sequence>
<protein>
    <submittedName>
        <fullName evidence="1">Uncharacterized protein</fullName>
    </submittedName>
</protein>
<dbReference type="EMBL" id="CP007139">
    <property type="protein sequence ID" value="AIE86989.1"/>
    <property type="molecule type" value="Genomic_DNA"/>
</dbReference>
<gene>
    <name evidence="1" type="ORF">OP10G_3621</name>
</gene>
<dbReference type="AlphaFoldDB" id="A0A068NYI6"/>
<accession>A0A068NYI6</accession>